<gene>
    <name evidence="5" type="ORF">MAM1_0084c04660</name>
</gene>
<dbReference type="GO" id="GO:0000379">
    <property type="term" value="P:tRNA-type intron splice site recognition and cleavage"/>
    <property type="evidence" value="ECO:0007669"/>
    <property type="project" value="TreeGrafter"/>
</dbReference>
<evidence type="ECO:0000256" key="3">
    <source>
        <dbReference type="SAM" id="MobiDB-lite"/>
    </source>
</evidence>
<dbReference type="EMBL" id="DF836373">
    <property type="protein sequence ID" value="GAN05191.1"/>
    <property type="molecule type" value="Genomic_DNA"/>
</dbReference>
<comment type="similarity">
    <text evidence="1">Belongs to the SEN54 family.</text>
</comment>
<keyword evidence="5" id="KW-0540">Nuclease</keyword>
<evidence type="ECO:0000256" key="1">
    <source>
        <dbReference type="ARBA" id="ARBA00005736"/>
    </source>
</evidence>
<dbReference type="AlphaFoldDB" id="A0A0C9M645"/>
<accession>A0A0C9M645</accession>
<evidence type="ECO:0000256" key="2">
    <source>
        <dbReference type="ARBA" id="ARBA00022694"/>
    </source>
</evidence>
<evidence type="ECO:0000259" key="4">
    <source>
        <dbReference type="Pfam" id="PF12928"/>
    </source>
</evidence>
<keyword evidence="5" id="KW-0378">Hydrolase</keyword>
<feature type="compositionally biased region" description="Basic residues" evidence="3">
    <location>
        <begin position="20"/>
        <end position="29"/>
    </location>
</feature>
<proteinExistence type="inferred from homology"/>
<dbReference type="PANTHER" id="PTHR21027:SF1">
    <property type="entry name" value="TRNA-SPLICING ENDONUCLEASE SUBUNIT SEN54"/>
    <property type="match status" value="1"/>
</dbReference>
<organism evidence="5">
    <name type="scientific">Mucor ambiguus</name>
    <dbReference type="NCBI Taxonomy" id="91626"/>
    <lineage>
        <taxon>Eukaryota</taxon>
        <taxon>Fungi</taxon>
        <taxon>Fungi incertae sedis</taxon>
        <taxon>Mucoromycota</taxon>
        <taxon>Mucoromycotina</taxon>
        <taxon>Mucoromycetes</taxon>
        <taxon>Mucorales</taxon>
        <taxon>Mucorineae</taxon>
        <taxon>Mucoraceae</taxon>
        <taxon>Mucor</taxon>
    </lineage>
</organism>
<protein>
    <submittedName>
        <fullName evidence="5">tRNA-splicing endonuclease subunit sen54</fullName>
    </submittedName>
</protein>
<keyword evidence="5" id="KW-0255">Endonuclease</keyword>
<dbReference type="STRING" id="91626.A0A0C9M645"/>
<evidence type="ECO:0000313" key="5">
    <source>
        <dbReference type="EMBL" id="GAN05191.1"/>
    </source>
</evidence>
<evidence type="ECO:0000313" key="6">
    <source>
        <dbReference type="Proteomes" id="UP000053815"/>
    </source>
</evidence>
<dbReference type="Pfam" id="PF12928">
    <property type="entry name" value="tRNA_int_end_N2"/>
    <property type="match status" value="1"/>
</dbReference>
<dbReference type="InterPro" id="IPR024337">
    <property type="entry name" value="tRNA_splic_suSen54"/>
</dbReference>
<sequence length="356" mass="40635">MSDAEDDEVLIDYSQLLGKKNQHSKKSQAPKRGEKANVSHQLDQQQMAKSRQALFECIAHIVPIPKNASEGQLSTSAPYYTTITKSKGTHLHSMGFSYQGAITLFPEEAAFLIARNALSVTQHDTDPIRFEDYCQLMCECCDGWITFEKYQVYAYLKRLGYIVMRSKKLSITTKQTVEKEPSEPSIFKLLFDAITHWIQPLQTRPLVWDYRCTSYSQIYSTLQIIPSTPWYKPFYTSLCPTFDWDVYKPRPSWKKKDPGEPDFRVVVKSIHESMPRLYEQNQLFSQLIDTCNANYKPPLKNTELGLLAPTFVMALVGDAEGITFLRLTGDGVEDVSNVKALSQKRARNKTSGRSIV</sequence>
<dbReference type="PANTHER" id="PTHR21027">
    <property type="entry name" value="TRNA-SPLICING ENDONUCLEASE SUBUNIT SEN54"/>
    <property type="match status" value="1"/>
</dbReference>
<reference evidence="5" key="1">
    <citation type="submission" date="2014-09" db="EMBL/GenBank/DDBJ databases">
        <title>Draft genome sequence of an oleaginous Mucoromycotina fungus Mucor ambiguus NBRC6742.</title>
        <authorList>
            <person name="Takeda I."/>
            <person name="Yamane N."/>
            <person name="Morita T."/>
            <person name="Tamano K."/>
            <person name="Machida M."/>
            <person name="Baker S."/>
            <person name="Koike H."/>
        </authorList>
    </citation>
    <scope>NUCLEOTIDE SEQUENCE</scope>
    <source>
        <strain evidence="5">NBRC 6742</strain>
    </source>
</reference>
<feature type="region of interest" description="Disordered" evidence="3">
    <location>
        <begin position="14"/>
        <end position="39"/>
    </location>
</feature>
<dbReference type="Proteomes" id="UP000053815">
    <property type="component" value="Unassembled WGS sequence"/>
</dbReference>
<dbReference type="GO" id="GO:0000214">
    <property type="term" value="C:tRNA-intron endonuclease complex"/>
    <property type="evidence" value="ECO:0007669"/>
    <property type="project" value="TreeGrafter"/>
</dbReference>
<name>A0A0C9M645_9FUNG</name>
<keyword evidence="6" id="KW-1185">Reference proteome</keyword>
<keyword evidence="2" id="KW-0819">tRNA processing</keyword>
<dbReference type="GO" id="GO:0004519">
    <property type="term" value="F:endonuclease activity"/>
    <property type="evidence" value="ECO:0007669"/>
    <property type="project" value="UniProtKB-KW"/>
</dbReference>
<dbReference type="InterPro" id="IPR024336">
    <property type="entry name" value="tRNA_splic_suSen54_N"/>
</dbReference>
<dbReference type="OrthoDB" id="408683at2759"/>
<feature type="domain" description="tRNA-splicing endonuclease subunit Sen54 N-terminal" evidence="4">
    <location>
        <begin position="80"/>
        <end position="120"/>
    </location>
</feature>